<dbReference type="STRING" id="1109443.G4U026"/>
<feature type="repeat" description="WD" evidence="3">
    <location>
        <begin position="361"/>
        <end position="402"/>
    </location>
</feature>
<dbReference type="PROSITE" id="PS00678">
    <property type="entry name" value="WD_REPEATS_1"/>
    <property type="match status" value="3"/>
</dbReference>
<protein>
    <submittedName>
        <fullName evidence="4">Related to WD40-repeat protein (Notchless protein)</fullName>
    </submittedName>
</protein>
<dbReference type="InterPro" id="IPR019775">
    <property type="entry name" value="WD40_repeat_CS"/>
</dbReference>
<dbReference type="InterPro" id="IPR020472">
    <property type="entry name" value="WD40_PAC1"/>
</dbReference>
<dbReference type="eggNOG" id="KOG0266">
    <property type="taxonomic scope" value="Eukaryota"/>
</dbReference>
<evidence type="ECO:0000313" key="4">
    <source>
        <dbReference type="EMBL" id="CCA76919.1"/>
    </source>
</evidence>
<feature type="repeat" description="WD" evidence="3">
    <location>
        <begin position="318"/>
        <end position="359"/>
    </location>
</feature>
<dbReference type="PRINTS" id="PR00320">
    <property type="entry name" value="GPROTEINBRPT"/>
</dbReference>
<comment type="caution">
    <text evidence="4">The sequence shown here is derived from an EMBL/GenBank/DDBJ whole genome shotgun (WGS) entry which is preliminary data.</text>
</comment>
<dbReference type="InterPro" id="IPR001680">
    <property type="entry name" value="WD40_rpt"/>
</dbReference>
<dbReference type="InterPro" id="IPR015943">
    <property type="entry name" value="WD40/YVTN_repeat-like_dom_sf"/>
</dbReference>
<reference evidence="4 5" key="1">
    <citation type="journal article" date="2011" name="PLoS Pathog.">
        <title>Endophytic Life Strategies Decoded by Genome and Transcriptome Analyses of the Mutualistic Root Symbiont Piriformospora indica.</title>
        <authorList>
            <person name="Zuccaro A."/>
            <person name="Lahrmann U."/>
            <person name="Guldener U."/>
            <person name="Langen G."/>
            <person name="Pfiffi S."/>
            <person name="Biedenkopf D."/>
            <person name="Wong P."/>
            <person name="Samans B."/>
            <person name="Grimm C."/>
            <person name="Basiewicz M."/>
            <person name="Murat C."/>
            <person name="Martin F."/>
            <person name="Kogel K.H."/>
        </authorList>
    </citation>
    <scope>NUCLEOTIDE SEQUENCE [LARGE SCALE GENOMIC DNA]</scope>
    <source>
        <strain evidence="4 5">DSM 11827</strain>
    </source>
</reference>
<evidence type="ECO:0000313" key="5">
    <source>
        <dbReference type="Proteomes" id="UP000007148"/>
    </source>
</evidence>
<dbReference type="SUPFAM" id="SSF50978">
    <property type="entry name" value="WD40 repeat-like"/>
    <property type="match status" value="1"/>
</dbReference>
<evidence type="ECO:0000256" key="1">
    <source>
        <dbReference type="ARBA" id="ARBA00022574"/>
    </source>
</evidence>
<dbReference type="SMART" id="SM00320">
    <property type="entry name" value="WD40"/>
    <property type="match status" value="3"/>
</dbReference>
<accession>G4U026</accession>
<feature type="repeat" description="WD" evidence="3">
    <location>
        <begin position="404"/>
        <end position="445"/>
    </location>
</feature>
<evidence type="ECO:0000256" key="2">
    <source>
        <dbReference type="ARBA" id="ARBA00022737"/>
    </source>
</evidence>
<dbReference type="InterPro" id="IPR036322">
    <property type="entry name" value="WD40_repeat_dom_sf"/>
</dbReference>
<dbReference type="PANTHER" id="PTHR22847:SF637">
    <property type="entry name" value="WD REPEAT DOMAIN 5B"/>
    <property type="match status" value="1"/>
</dbReference>
<dbReference type="Pfam" id="PF00400">
    <property type="entry name" value="WD40"/>
    <property type="match status" value="3"/>
</dbReference>
<dbReference type="PANTHER" id="PTHR22847">
    <property type="entry name" value="WD40 REPEAT PROTEIN"/>
    <property type="match status" value="1"/>
</dbReference>
<sequence length="451" mass="51530">MLTSETRLSSAEDVYDRLISLDQLGVIDDLYNLVFERTDPEYYAVMCSMLALLHGAFEPLTVDDLDDLVKHAKVRGSAKALVQNLGSVLSVDSKTDLIQFRHPTLVEYLRRCSIPRGGDNRNKLYIDIGNAHGQTASWCLKRFKSPIGGLKFNICEIESSFFLNRQIPDLEERISKFIPRRLRYAGLHWLFHLAETDDEWRTRLKDGIEHVIKSPYVLYWMEVLSFTEGVPRAIAGLRAVARHRRIEEETRTMMTEVRRFLMAFSVPIQDSAPHIYISALAFSPRQSILHNERLKWHANTLSVTQGFEERYPQLPRTLRGHEWWIYAVQFSPDGSKIVSCSGDNTIRLWDAESGQALGEPLRGHTSEVFCVNFSPDGHRIVSGSMDKMIRLWEADNGQPLGEPLRGHEDGVFAVEFSPDGSKIVSGSYDTTIRLWDADTGQPRFKNCLWLI</sequence>
<dbReference type="HOGENOM" id="CLU_000288_6_5_1"/>
<keyword evidence="2" id="KW-0677">Repeat</keyword>
<proteinExistence type="predicted"/>
<keyword evidence="5" id="KW-1185">Reference proteome</keyword>
<gene>
    <name evidence="4" type="ORF">PIIN_10902</name>
</gene>
<dbReference type="CDD" id="cd00200">
    <property type="entry name" value="WD40"/>
    <property type="match status" value="1"/>
</dbReference>
<dbReference type="GO" id="GO:1990234">
    <property type="term" value="C:transferase complex"/>
    <property type="evidence" value="ECO:0007669"/>
    <property type="project" value="UniProtKB-ARBA"/>
</dbReference>
<keyword evidence="1 3" id="KW-0853">WD repeat</keyword>
<dbReference type="Proteomes" id="UP000007148">
    <property type="component" value="Unassembled WGS sequence"/>
</dbReference>
<name>G4U026_SERID</name>
<evidence type="ECO:0000256" key="3">
    <source>
        <dbReference type="PROSITE-ProRule" id="PRU00221"/>
    </source>
</evidence>
<dbReference type="EMBL" id="CAFZ01001107">
    <property type="protein sequence ID" value="CCA76919.1"/>
    <property type="molecule type" value="Genomic_DNA"/>
</dbReference>
<dbReference type="OMA" id="KWHANTL"/>
<dbReference type="PROSITE" id="PS50294">
    <property type="entry name" value="WD_REPEATS_REGION"/>
    <property type="match status" value="3"/>
</dbReference>
<dbReference type="Gene3D" id="2.130.10.10">
    <property type="entry name" value="YVTN repeat-like/Quinoprotein amine dehydrogenase"/>
    <property type="match status" value="2"/>
</dbReference>
<dbReference type="OrthoDB" id="538223at2759"/>
<organism evidence="4 5">
    <name type="scientific">Serendipita indica (strain DSM 11827)</name>
    <name type="common">Root endophyte fungus</name>
    <name type="synonym">Piriformospora indica</name>
    <dbReference type="NCBI Taxonomy" id="1109443"/>
    <lineage>
        <taxon>Eukaryota</taxon>
        <taxon>Fungi</taxon>
        <taxon>Dikarya</taxon>
        <taxon>Basidiomycota</taxon>
        <taxon>Agaricomycotina</taxon>
        <taxon>Agaricomycetes</taxon>
        <taxon>Sebacinales</taxon>
        <taxon>Serendipitaceae</taxon>
        <taxon>Serendipita</taxon>
    </lineage>
</organism>
<dbReference type="AlphaFoldDB" id="G4U026"/>
<dbReference type="InParanoid" id="G4U026"/>
<dbReference type="PROSITE" id="PS50082">
    <property type="entry name" value="WD_REPEATS_2"/>
    <property type="match status" value="3"/>
</dbReference>